<dbReference type="EMBL" id="CAKOFQ010006931">
    <property type="protein sequence ID" value="CAH1983101.1"/>
    <property type="molecule type" value="Genomic_DNA"/>
</dbReference>
<dbReference type="AlphaFoldDB" id="A0A9P0KWD6"/>
<name>A0A9P0KWD6_ACAOB</name>
<sequence>MFCGHLFCYLCKMRVFNNKFPYKKCPSKIFLCRITYIHTYLEVQLHHSHTL</sequence>
<accession>A0A9P0KWD6</accession>
<organism evidence="1 2">
    <name type="scientific">Acanthoscelides obtectus</name>
    <name type="common">Bean weevil</name>
    <name type="synonym">Bruchus obtectus</name>
    <dbReference type="NCBI Taxonomy" id="200917"/>
    <lineage>
        <taxon>Eukaryota</taxon>
        <taxon>Metazoa</taxon>
        <taxon>Ecdysozoa</taxon>
        <taxon>Arthropoda</taxon>
        <taxon>Hexapoda</taxon>
        <taxon>Insecta</taxon>
        <taxon>Pterygota</taxon>
        <taxon>Neoptera</taxon>
        <taxon>Endopterygota</taxon>
        <taxon>Coleoptera</taxon>
        <taxon>Polyphaga</taxon>
        <taxon>Cucujiformia</taxon>
        <taxon>Chrysomeloidea</taxon>
        <taxon>Chrysomelidae</taxon>
        <taxon>Bruchinae</taxon>
        <taxon>Bruchini</taxon>
        <taxon>Acanthoscelides</taxon>
    </lineage>
</organism>
<keyword evidence="2" id="KW-1185">Reference proteome</keyword>
<dbReference type="SUPFAM" id="SSF57850">
    <property type="entry name" value="RING/U-box"/>
    <property type="match status" value="1"/>
</dbReference>
<protein>
    <submittedName>
        <fullName evidence="1">Uncharacterized protein</fullName>
    </submittedName>
</protein>
<evidence type="ECO:0000313" key="2">
    <source>
        <dbReference type="Proteomes" id="UP001152888"/>
    </source>
</evidence>
<reference evidence="1" key="1">
    <citation type="submission" date="2022-03" db="EMBL/GenBank/DDBJ databases">
        <authorList>
            <person name="Sayadi A."/>
        </authorList>
    </citation>
    <scope>NUCLEOTIDE SEQUENCE</scope>
</reference>
<gene>
    <name evidence="1" type="ORF">ACAOBT_LOCUS15369</name>
</gene>
<dbReference type="Proteomes" id="UP001152888">
    <property type="component" value="Unassembled WGS sequence"/>
</dbReference>
<comment type="caution">
    <text evidence="1">The sequence shown here is derived from an EMBL/GenBank/DDBJ whole genome shotgun (WGS) entry which is preliminary data.</text>
</comment>
<evidence type="ECO:0000313" key="1">
    <source>
        <dbReference type="EMBL" id="CAH1983101.1"/>
    </source>
</evidence>
<proteinExistence type="predicted"/>